<dbReference type="Pfam" id="PF13193">
    <property type="entry name" value="AMP-binding_C"/>
    <property type="match status" value="1"/>
</dbReference>
<comment type="caution">
    <text evidence="4">The sequence shown here is derived from an EMBL/GenBank/DDBJ whole genome shotgun (WGS) entry which is preliminary data.</text>
</comment>
<feature type="domain" description="AMP-binding enzyme C-terminal" evidence="3">
    <location>
        <begin position="390"/>
        <end position="471"/>
    </location>
</feature>
<evidence type="ECO:0000259" key="3">
    <source>
        <dbReference type="Pfam" id="PF13193"/>
    </source>
</evidence>
<protein>
    <submittedName>
        <fullName evidence="4">Fatty acid CoA ligase FadD36</fullName>
    </submittedName>
</protein>
<dbReference type="AlphaFoldDB" id="A0A7W3IVZ0"/>
<dbReference type="InterPro" id="IPR045851">
    <property type="entry name" value="AMP-bd_C_sf"/>
</dbReference>
<dbReference type="InterPro" id="IPR042099">
    <property type="entry name" value="ANL_N_sf"/>
</dbReference>
<feature type="domain" description="AMP-dependent synthetase/ligase" evidence="2">
    <location>
        <begin position="27"/>
        <end position="339"/>
    </location>
</feature>
<evidence type="ECO:0000259" key="2">
    <source>
        <dbReference type="Pfam" id="PF00501"/>
    </source>
</evidence>
<evidence type="ECO:0000313" key="5">
    <source>
        <dbReference type="Proteomes" id="UP000523079"/>
    </source>
</evidence>
<gene>
    <name evidence="4" type="ORF">FHX74_003936</name>
</gene>
<keyword evidence="4" id="KW-0436">Ligase</keyword>
<dbReference type="InterPro" id="IPR020845">
    <property type="entry name" value="AMP-binding_CS"/>
</dbReference>
<dbReference type="GO" id="GO:0031956">
    <property type="term" value="F:medium-chain fatty acid-CoA ligase activity"/>
    <property type="evidence" value="ECO:0007669"/>
    <property type="project" value="TreeGrafter"/>
</dbReference>
<dbReference type="InterPro" id="IPR000873">
    <property type="entry name" value="AMP-dep_synth/lig_dom"/>
</dbReference>
<comment type="similarity">
    <text evidence="1">Belongs to the ATP-dependent AMP-binding enzyme family.</text>
</comment>
<dbReference type="SUPFAM" id="SSF56801">
    <property type="entry name" value="Acetyl-CoA synthetase-like"/>
    <property type="match status" value="1"/>
</dbReference>
<evidence type="ECO:0000313" key="4">
    <source>
        <dbReference type="EMBL" id="MBA8796283.1"/>
    </source>
</evidence>
<proteinExistence type="inferred from homology"/>
<dbReference type="RefSeq" id="WP_220484252.1">
    <property type="nucleotide sequence ID" value="NZ_JACGWT010000008.1"/>
</dbReference>
<evidence type="ECO:0000256" key="1">
    <source>
        <dbReference type="ARBA" id="ARBA00006432"/>
    </source>
</evidence>
<reference evidence="4 5" key="1">
    <citation type="submission" date="2020-07" db="EMBL/GenBank/DDBJ databases">
        <title>Sequencing the genomes of 1000 actinobacteria strains.</title>
        <authorList>
            <person name="Klenk H.-P."/>
        </authorList>
    </citation>
    <scope>NUCLEOTIDE SEQUENCE [LARGE SCALE GENOMIC DNA]</scope>
    <source>
        <strain evidence="4 5">DSM 100723</strain>
    </source>
</reference>
<dbReference type="Gene3D" id="3.30.300.30">
    <property type="match status" value="1"/>
</dbReference>
<dbReference type="PROSITE" id="PS00455">
    <property type="entry name" value="AMP_BINDING"/>
    <property type="match status" value="1"/>
</dbReference>
<dbReference type="GO" id="GO:0006631">
    <property type="term" value="P:fatty acid metabolic process"/>
    <property type="evidence" value="ECO:0007669"/>
    <property type="project" value="TreeGrafter"/>
</dbReference>
<dbReference type="NCBIfam" id="NF005858">
    <property type="entry name" value="PRK07787.1"/>
    <property type="match status" value="1"/>
</dbReference>
<keyword evidence="5" id="KW-1185">Reference proteome</keyword>
<sequence length="478" mass="49125">MPAADPRPRPSSVPDIVPEVLPDVEVAGERLTGEELAGAAERVAAAVAGAPVVAIEARPSTVTVAAVLGCLRAGVPFVPLPPDAGRRERAHLIADAGARLLVGTDGTVAPLPAPVDTTDPHRLHTDGAAPLDPDVALLLYTSGTTGLPKGVPVTRAAVVACLDGLAEAWAWGPADTLVHGLPLFHVHGLVLGVLGALRTGSRLVHTGRPTPAGYAAAAEAGGTLFFGVPTVWGRVAADAAAAAALSRARLLVSGSAGLPRPVAEALAATTGRAPVERYGMTETLITVATRHDDASGPGWVGHPIAGVETRVVETDGRPVPAGEIGRLEVRGTTVFRGYHGRPDTGDVFTADGWFRTGDAAAVDATGRHRILGRAEQDLISSGGYRIGAGEIEAALLAHPAVAETAVVGEPDADLGQRVVAYVVRDGSTAADEPDRVLAERLIGWVVEELSVHKRPREVRFVAALPRNAMGKLQKSLLG</sequence>
<accession>A0A7W3IVZ0</accession>
<dbReference type="PANTHER" id="PTHR43201:SF8">
    <property type="entry name" value="ACYL-COA SYNTHETASE FAMILY MEMBER 3"/>
    <property type="match status" value="1"/>
</dbReference>
<name>A0A7W3IVZ0_9ACTN</name>
<dbReference type="PANTHER" id="PTHR43201">
    <property type="entry name" value="ACYL-COA SYNTHETASE"/>
    <property type="match status" value="1"/>
</dbReference>
<organism evidence="4 5">
    <name type="scientific">Microlunatus kandeliicorticis</name>
    <dbReference type="NCBI Taxonomy" id="1759536"/>
    <lineage>
        <taxon>Bacteria</taxon>
        <taxon>Bacillati</taxon>
        <taxon>Actinomycetota</taxon>
        <taxon>Actinomycetes</taxon>
        <taxon>Propionibacteriales</taxon>
        <taxon>Propionibacteriaceae</taxon>
        <taxon>Microlunatus</taxon>
    </lineage>
</organism>
<dbReference type="Pfam" id="PF00501">
    <property type="entry name" value="AMP-binding"/>
    <property type="match status" value="1"/>
</dbReference>
<dbReference type="EMBL" id="JACGWT010000008">
    <property type="protein sequence ID" value="MBA8796283.1"/>
    <property type="molecule type" value="Genomic_DNA"/>
</dbReference>
<dbReference type="Proteomes" id="UP000523079">
    <property type="component" value="Unassembled WGS sequence"/>
</dbReference>
<dbReference type="InterPro" id="IPR025110">
    <property type="entry name" value="AMP-bd_C"/>
</dbReference>
<dbReference type="Gene3D" id="3.40.50.12780">
    <property type="entry name" value="N-terminal domain of ligase-like"/>
    <property type="match status" value="1"/>
</dbReference>